<dbReference type="InterPro" id="IPR010091">
    <property type="entry name" value="Thiazolinyl_imide_reductase"/>
</dbReference>
<dbReference type="GO" id="GO:0000166">
    <property type="term" value="F:nucleotide binding"/>
    <property type="evidence" value="ECO:0007669"/>
    <property type="project" value="InterPro"/>
</dbReference>
<dbReference type="Gene3D" id="3.40.50.720">
    <property type="entry name" value="NAD(P)-binding Rossmann-like Domain"/>
    <property type="match status" value="1"/>
</dbReference>
<dbReference type="InterPro" id="IPR036291">
    <property type="entry name" value="NAD(P)-bd_dom_sf"/>
</dbReference>
<evidence type="ECO:0000313" key="4">
    <source>
        <dbReference type="Proteomes" id="UP000199111"/>
    </source>
</evidence>
<dbReference type="Gene3D" id="3.30.360.10">
    <property type="entry name" value="Dihydrodipicolinate Reductase, domain 2"/>
    <property type="match status" value="1"/>
</dbReference>
<accession>A0A1I3JGM7</accession>
<protein>
    <submittedName>
        <fullName evidence="3">Thiazolinyl imide reductase</fullName>
    </submittedName>
</protein>
<dbReference type="PANTHER" id="PTHR43377">
    <property type="entry name" value="BILIVERDIN REDUCTASE A"/>
    <property type="match status" value="1"/>
</dbReference>
<dbReference type="Pfam" id="PF21390">
    <property type="entry name" value="Irp3-like_C"/>
    <property type="match status" value="1"/>
</dbReference>
<evidence type="ECO:0000313" key="3">
    <source>
        <dbReference type="EMBL" id="SFI59433.1"/>
    </source>
</evidence>
<dbReference type="InterPro" id="IPR048655">
    <property type="entry name" value="Irp3-like_C"/>
</dbReference>
<sequence length="375" mass="40592">MSGRPRVIVCGTGFGRVHLAALGRPGVPFELAGVLARGSDRSRLCADRAGVPLYTEVEQVPGDVDLACVVLLGEVNGGQGSAVAARFMSRGVHVLQEGPLLHDELAASLRTARREKVFYQVNTHYTHLPPVRRFTAAARVLLARQRPLFVDAVCGIQVSYHLFDILGRILGGLRPWGFADPPQVPEEIRRLSGAEPPFRTLSGVLAGVPLTLRVQNQLHPADPDNHAHFLHRVTLGTEGGTLTLANTHGPVLWSPRPHLPEQARTLATLDGAADEHLDFPSSTPIGPARAPSYREILGEMWPAGVERALRATWTAQSDGVDPLRDGQYHLAVCKVWQAMAGALGFPERLLGPAPRPLSADELISAMRSQHEELLT</sequence>
<feature type="domain" description="Gfo/Idh/MocA-like oxidoreductase N-terminal" evidence="1">
    <location>
        <begin position="6"/>
        <end position="122"/>
    </location>
</feature>
<dbReference type="GeneID" id="96297209"/>
<dbReference type="AlphaFoldDB" id="A0A1I3JGM7"/>
<dbReference type="InterPro" id="IPR000683">
    <property type="entry name" value="Gfo/Idh/MocA-like_OxRdtase_N"/>
</dbReference>
<gene>
    <name evidence="3" type="ORF">SAMN05216275_10419</name>
</gene>
<dbReference type="EMBL" id="FOQY01000004">
    <property type="protein sequence ID" value="SFI59433.1"/>
    <property type="molecule type" value="Genomic_DNA"/>
</dbReference>
<feature type="domain" description="Thiazolinyl imine reductase-like C-terminal" evidence="2">
    <location>
        <begin position="145"/>
        <end position="254"/>
    </location>
</feature>
<dbReference type="PANTHER" id="PTHR43377:SF1">
    <property type="entry name" value="BILIVERDIN REDUCTASE A"/>
    <property type="match status" value="1"/>
</dbReference>
<dbReference type="NCBIfam" id="TIGR01761">
    <property type="entry name" value="thiaz-red"/>
    <property type="match status" value="1"/>
</dbReference>
<name>A0A1I3JGM7_9ACTN</name>
<proteinExistence type="predicted"/>
<dbReference type="SUPFAM" id="SSF51735">
    <property type="entry name" value="NAD(P)-binding Rossmann-fold domains"/>
    <property type="match status" value="1"/>
</dbReference>
<evidence type="ECO:0000259" key="2">
    <source>
        <dbReference type="Pfam" id="PF21390"/>
    </source>
</evidence>
<evidence type="ECO:0000259" key="1">
    <source>
        <dbReference type="Pfam" id="PF01408"/>
    </source>
</evidence>
<organism evidence="3 4">
    <name type="scientific">Streptosporangium canum</name>
    <dbReference type="NCBI Taxonomy" id="324952"/>
    <lineage>
        <taxon>Bacteria</taxon>
        <taxon>Bacillati</taxon>
        <taxon>Actinomycetota</taxon>
        <taxon>Actinomycetes</taxon>
        <taxon>Streptosporangiales</taxon>
        <taxon>Streptosporangiaceae</taxon>
        <taxon>Streptosporangium</taxon>
    </lineage>
</organism>
<dbReference type="Pfam" id="PF01408">
    <property type="entry name" value="GFO_IDH_MocA"/>
    <property type="match status" value="1"/>
</dbReference>
<keyword evidence="4" id="KW-1185">Reference proteome</keyword>
<dbReference type="InterPro" id="IPR051450">
    <property type="entry name" value="Gfo/Idh/MocA_Oxidoreductases"/>
</dbReference>
<reference evidence="4" key="1">
    <citation type="submission" date="2016-10" db="EMBL/GenBank/DDBJ databases">
        <authorList>
            <person name="Varghese N."/>
            <person name="Submissions S."/>
        </authorList>
    </citation>
    <scope>NUCLEOTIDE SEQUENCE [LARGE SCALE GENOMIC DNA]</scope>
    <source>
        <strain evidence="4">CGMCC 4.2126</strain>
    </source>
</reference>
<dbReference type="RefSeq" id="WP_093886182.1">
    <property type="nucleotide sequence ID" value="NZ_FOQY01000004.1"/>
</dbReference>
<dbReference type="Proteomes" id="UP000199111">
    <property type="component" value="Unassembled WGS sequence"/>
</dbReference>